<dbReference type="InterPro" id="IPR011006">
    <property type="entry name" value="CheY-like_superfamily"/>
</dbReference>
<reference evidence="2 3" key="1">
    <citation type="submission" date="2019-08" db="EMBL/GenBank/DDBJ databases">
        <title>Antarcticibacterium arcticum sp. nov., a bacterium isolated from marine sediment of the Canadian Beaufort Sea.</title>
        <authorList>
            <person name="Lee Y.M."/>
            <person name="Baek K."/>
            <person name="Lee D.-H."/>
            <person name="Shin S.C."/>
            <person name="Jin Y.K."/>
            <person name="Park Y."/>
        </authorList>
    </citation>
    <scope>NUCLEOTIDE SEQUENCE [LARGE SCALE GENOMIC DNA]</scope>
    <source>
        <strain evidence="2 3">PAMC 28998</strain>
    </source>
</reference>
<keyword evidence="3" id="KW-1185">Reference proteome</keyword>
<dbReference type="Pfam" id="PF22563">
    <property type="entry name" value="iREC"/>
    <property type="match status" value="1"/>
</dbReference>
<dbReference type="EMBL" id="CP042476">
    <property type="protein sequence ID" value="QED36696.1"/>
    <property type="molecule type" value="Genomic_DNA"/>
</dbReference>
<feature type="domain" description="Inactive Receiver" evidence="1">
    <location>
        <begin position="178"/>
        <end position="285"/>
    </location>
</feature>
<dbReference type="CDD" id="cd00156">
    <property type="entry name" value="REC"/>
    <property type="match status" value="1"/>
</dbReference>
<dbReference type="Proteomes" id="UP000321954">
    <property type="component" value="Chromosome"/>
</dbReference>
<sequence>MIYLFDDKINRQKDYGWDKERFAEFSNLINPIYLYSEIKNNSDRETIFSNGNLILFHESFFDNEINVHKDAAQIRTKLNRAQENKDFQVVYFSGSKSSRKFDENIGHIPVSILYQNLDVFLKNAHLGKQDLRYLFFGENYKLEEFLENELVIANKNIEDSIENESPDCKNFIALTLKNEIETLFENAKYETFFLDKEYNFDITDEYLSNKINDWFTIEEYDNIFIPLCFGPVLSDYNGLRFALHIRCTDTLNQFKNIFLYSFVDYSQVVENKYFDILRTKNIKLIPYRKIAFVNSSQLNLTPLKSEELRREIKKVKLDPPGNYEDNHSIANEWAIHRWASALNANDDEIEMVTNKVQHHLYFKYLKTIYPVQDIPPISESDLEIKYSGNPKILYIDDEADKGWYEIFCKVLCDENKLDLHYLDGELNYLTREEIIEISLDKIKAEDIDIVLLDFRLHPDDFAALNLEEVTGLRLLNQIKDFNSGIQVIIFSATNKIWNFKALQEAGADGFIIKEGPETSSDKNFTIQAITSLINSFNIALERVFLKKFFELCRTIQVQLRITETEDDTPFADFIQDLKGHIKIIISAGKQIKLEESTTLDIVFLNGYNFLEKFKNFYLNDGDYQPTLGIDEVEINRYSFYKNKIQNEGQFIRNDKRDKPSWFQCLCGIFIDYFSLATINDKKVKNLYKVKEGRNSYIHNNKKQFDKHEILMIMDLCVSITSNLKE</sequence>
<dbReference type="Gene3D" id="3.40.50.2300">
    <property type="match status" value="1"/>
</dbReference>
<dbReference type="OrthoDB" id="1419680at2"/>
<evidence type="ECO:0000259" key="1">
    <source>
        <dbReference type="Pfam" id="PF22563"/>
    </source>
</evidence>
<dbReference type="KEGG" id="anp:FK178_02740"/>
<evidence type="ECO:0000313" key="3">
    <source>
        <dbReference type="Proteomes" id="UP000321954"/>
    </source>
</evidence>
<protein>
    <submittedName>
        <fullName evidence="2">Response regulator</fullName>
    </submittedName>
</protein>
<proteinExistence type="predicted"/>
<dbReference type="AlphaFoldDB" id="A0A5B8YJZ3"/>
<name>A0A5B8YJZ3_9FLAO</name>
<evidence type="ECO:0000313" key="2">
    <source>
        <dbReference type="EMBL" id="QED36696.1"/>
    </source>
</evidence>
<organism evidence="2 3">
    <name type="scientific">Antarcticibacterium arcticum</name>
    <dbReference type="NCBI Taxonomy" id="2585771"/>
    <lineage>
        <taxon>Bacteria</taxon>
        <taxon>Pseudomonadati</taxon>
        <taxon>Bacteroidota</taxon>
        <taxon>Flavobacteriia</taxon>
        <taxon>Flavobacteriales</taxon>
        <taxon>Flavobacteriaceae</taxon>
        <taxon>Antarcticibacterium</taxon>
    </lineage>
</organism>
<gene>
    <name evidence="2" type="ORF">FK178_02740</name>
</gene>
<accession>A0A5B8YJZ3</accession>
<dbReference type="RefSeq" id="WP_146830769.1">
    <property type="nucleotide sequence ID" value="NZ_CP042476.1"/>
</dbReference>
<dbReference type="SUPFAM" id="SSF52172">
    <property type="entry name" value="CheY-like"/>
    <property type="match status" value="1"/>
</dbReference>
<dbReference type="InterPro" id="IPR054592">
    <property type="entry name" value="iREC"/>
</dbReference>